<feature type="domain" description="HTH tetR-type" evidence="5">
    <location>
        <begin position="26"/>
        <end position="86"/>
    </location>
</feature>
<keyword evidence="1" id="KW-0805">Transcription regulation</keyword>
<dbReference type="Gene3D" id="1.10.357.10">
    <property type="entry name" value="Tetracycline Repressor, domain 2"/>
    <property type="match status" value="1"/>
</dbReference>
<organism evidence="6 7">
    <name type="scientific">Mycolicibacterium bacteremicum</name>
    <name type="common">Mycobacterium bacteremicum</name>
    <dbReference type="NCBI Taxonomy" id="564198"/>
    <lineage>
        <taxon>Bacteria</taxon>
        <taxon>Bacillati</taxon>
        <taxon>Actinomycetota</taxon>
        <taxon>Actinomycetes</taxon>
        <taxon>Mycobacteriales</taxon>
        <taxon>Mycobacteriaceae</taxon>
        <taxon>Mycolicibacterium</taxon>
    </lineage>
</organism>
<dbReference type="PANTHER" id="PTHR30055:SF234">
    <property type="entry name" value="HTH-TYPE TRANSCRIPTIONAL REGULATOR BETI"/>
    <property type="match status" value="1"/>
</dbReference>
<dbReference type="InterPro" id="IPR009057">
    <property type="entry name" value="Homeodomain-like_sf"/>
</dbReference>
<dbReference type="GO" id="GO:0000976">
    <property type="term" value="F:transcription cis-regulatory region binding"/>
    <property type="evidence" value="ECO:0007669"/>
    <property type="project" value="TreeGrafter"/>
</dbReference>
<evidence type="ECO:0000313" key="6">
    <source>
        <dbReference type="EMBL" id="ORA03272.1"/>
    </source>
</evidence>
<dbReference type="AlphaFoldDB" id="A0A1W9YTM3"/>
<evidence type="ECO:0000313" key="7">
    <source>
        <dbReference type="Proteomes" id="UP000192366"/>
    </source>
</evidence>
<evidence type="ECO:0000256" key="1">
    <source>
        <dbReference type="ARBA" id="ARBA00023015"/>
    </source>
</evidence>
<keyword evidence="7" id="KW-1185">Reference proteome</keyword>
<dbReference type="Proteomes" id="UP000192366">
    <property type="component" value="Unassembled WGS sequence"/>
</dbReference>
<keyword evidence="3" id="KW-0804">Transcription</keyword>
<sequence>MRTRGWSLSAKLPPGRHNLTRAQVAADQRSRMLTALGEVMQVKGFAGTTVADITERAKVSKQTFYEHYDSKQACFLDAYARIHHRVSEAAGTLPAKATPMDVFSAVLTNYLDTLARDPAMARVYLIEVYAAGPEALHARMQLQQRTVDGVQGVFGIDTEEGRFACRALVAAIASLVTHELADSDSGDVRSLHAPLLALAARLFDA</sequence>
<dbReference type="EMBL" id="MVHJ01000018">
    <property type="protein sequence ID" value="ORA03272.1"/>
    <property type="molecule type" value="Genomic_DNA"/>
</dbReference>
<protein>
    <recommendedName>
        <fullName evidence="5">HTH tetR-type domain-containing protein</fullName>
    </recommendedName>
</protein>
<comment type="caution">
    <text evidence="6">The sequence shown here is derived from an EMBL/GenBank/DDBJ whole genome shotgun (WGS) entry which is preliminary data.</text>
</comment>
<accession>A0A1W9YTM3</accession>
<feature type="DNA-binding region" description="H-T-H motif" evidence="4">
    <location>
        <begin position="49"/>
        <end position="68"/>
    </location>
</feature>
<dbReference type="PANTHER" id="PTHR30055">
    <property type="entry name" value="HTH-TYPE TRANSCRIPTIONAL REGULATOR RUTR"/>
    <property type="match status" value="1"/>
</dbReference>
<dbReference type="STRING" id="564198.BST17_19345"/>
<dbReference type="GO" id="GO:0003700">
    <property type="term" value="F:DNA-binding transcription factor activity"/>
    <property type="evidence" value="ECO:0007669"/>
    <property type="project" value="TreeGrafter"/>
</dbReference>
<reference evidence="6 7" key="1">
    <citation type="submission" date="2017-02" db="EMBL/GenBank/DDBJ databases">
        <title>The new phylogeny of genus Mycobacterium.</title>
        <authorList>
            <person name="Tortoli E."/>
            <person name="Trovato A."/>
            <person name="Cirillo D.M."/>
        </authorList>
    </citation>
    <scope>NUCLEOTIDE SEQUENCE [LARGE SCALE GENOMIC DNA]</scope>
    <source>
        <strain evidence="6 7">DSM 45578</strain>
    </source>
</reference>
<name>A0A1W9YTM3_MYCBA</name>
<evidence type="ECO:0000256" key="3">
    <source>
        <dbReference type="ARBA" id="ARBA00023163"/>
    </source>
</evidence>
<evidence type="ECO:0000259" key="5">
    <source>
        <dbReference type="PROSITE" id="PS50977"/>
    </source>
</evidence>
<gene>
    <name evidence="6" type="ORF">BST17_19345</name>
</gene>
<dbReference type="RefSeq" id="WP_083060520.1">
    <property type="nucleotide sequence ID" value="NZ_CALUAE010000012.1"/>
</dbReference>
<evidence type="ECO:0000256" key="2">
    <source>
        <dbReference type="ARBA" id="ARBA00023125"/>
    </source>
</evidence>
<keyword evidence="2 4" id="KW-0238">DNA-binding</keyword>
<dbReference type="PROSITE" id="PS50977">
    <property type="entry name" value="HTH_TETR_2"/>
    <property type="match status" value="1"/>
</dbReference>
<dbReference type="InterPro" id="IPR050109">
    <property type="entry name" value="HTH-type_TetR-like_transc_reg"/>
</dbReference>
<dbReference type="InterPro" id="IPR001647">
    <property type="entry name" value="HTH_TetR"/>
</dbReference>
<dbReference type="SUPFAM" id="SSF46689">
    <property type="entry name" value="Homeodomain-like"/>
    <property type="match status" value="1"/>
</dbReference>
<dbReference type="Pfam" id="PF00440">
    <property type="entry name" value="TetR_N"/>
    <property type="match status" value="1"/>
</dbReference>
<proteinExistence type="predicted"/>
<evidence type="ECO:0000256" key="4">
    <source>
        <dbReference type="PROSITE-ProRule" id="PRU00335"/>
    </source>
</evidence>